<organism evidence="1 2">
    <name type="scientific">Zarea fungicola</name>
    <dbReference type="NCBI Taxonomy" id="93591"/>
    <lineage>
        <taxon>Eukaryota</taxon>
        <taxon>Fungi</taxon>
        <taxon>Dikarya</taxon>
        <taxon>Ascomycota</taxon>
        <taxon>Pezizomycotina</taxon>
        <taxon>Sordariomycetes</taxon>
        <taxon>Hypocreomycetidae</taxon>
        <taxon>Hypocreales</taxon>
        <taxon>Cordycipitaceae</taxon>
        <taxon>Zarea</taxon>
    </lineage>
</organism>
<dbReference type="EMBL" id="JANJQO010000514">
    <property type="protein sequence ID" value="KAJ2977035.1"/>
    <property type="molecule type" value="Genomic_DNA"/>
</dbReference>
<protein>
    <submittedName>
        <fullName evidence="1">Uncharacterized protein</fullName>
    </submittedName>
</protein>
<sequence length="330" mass="37187">MNISPQRRQTRKSSQTDQDAYVRLLSELTDDTENVPASTSSLILALLYSGYSWLCRLKDVFPLPLQTYSRQLYVLKMSGKMLLRCARAVRVLPTVFMATIFGFLAAVSFTWIWWYARRRCIWIVYRLVIPFILNSVIALIPTSIPAMDDADWSRSVLTATAIFAHHGRGGAGIGGESYVVRRRHVMAILGNSSARASYVATSKLADRHFPGSGPDNAVARHMNVPCADKRKMLISTASGTCSLVMQRGGQNSVRNWTRERTLTRVMSPPPITELVSVQKDGRSSLWNTHQRRHPTPYIGHFWTRGFVAPSFSHRDKQSASGRYHRPDGEE</sequence>
<accession>A0ACC1NDI8</accession>
<evidence type="ECO:0000313" key="2">
    <source>
        <dbReference type="Proteomes" id="UP001143910"/>
    </source>
</evidence>
<name>A0ACC1NDI8_9HYPO</name>
<dbReference type="Proteomes" id="UP001143910">
    <property type="component" value="Unassembled WGS sequence"/>
</dbReference>
<gene>
    <name evidence="1" type="ORF">NQ176_g4602</name>
</gene>
<evidence type="ECO:0000313" key="1">
    <source>
        <dbReference type="EMBL" id="KAJ2977035.1"/>
    </source>
</evidence>
<proteinExistence type="predicted"/>
<comment type="caution">
    <text evidence="1">The sequence shown here is derived from an EMBL/GenBank/DDBJ whole genome shotgun (WGS) entry which is preliminary data.</text>
</comment>
<keyword evidence="2" id="KW-1185">Reference proteome</keyword>
<reference evidence="1" key="1">
    <citation type="submission" date="2022-08" db="EMBL/GenBank/DDBJ databases">
        <title>Genome Sequence of Lecanicillium fungicola.</title>
        <authorList>
            <person name="Buettner E."/>
        </authorList>
    </citation>
    <scope>NUCLEOTIDE SEQUENCE</scope>
    <source>
        <strain evidence="1">Babe33</strain>
    </source>
</reference>